<evidence type="ECO:0000313" key="3">
    <source>
        <dbReference type="Proteomes" id="UP000219020"/>
    </source>
</evidence>
<evidence type="ECO:0000313" key="2">
    <source>
        <dbReference type="EMBL" id="PCS22703.1"/>
    </source>
</evidence>
<keyword evidence="3" id="KW-1185">Reference proteome</keyword>
<dbReference type="EMBL" id="NBYY01000015">
    <property type="protein sequence ID" value="PCS22703.1"/>
    <property type="molecule type" value="Genomic_DNA"/>
</dbReference>
<proteinExistence type="predicted"/>
<keyword evidence="1" id="KW-1133">Transmembrane helix</keyword>
<protein>
    <submittedName>
        <fullName evidence="2">Uncharacterized protein</fullName>
    </submittedName>
</protein>
<gene>
    <name evidence="2" type="ORF">BTN49_1661</name>
</gene>
<accession>A0A2A5T3F7</accession>
<keyword evidence="1" id="KW-0472">Membrane</keyword>
<name>A0A2A5T3F7_9GAMM</name>
<feature type="transmembrane region" description="Helical" evidence="1">
    <location>
        <begin position="12"/>
        <end position="34"/>
    </location>
</feature>
<dbReference type="Proteomes" id="UP000219020">
    <property type="component" value="Unassembled WGS sequence"/>
</dbReference>
<evidence type="ECO:0000256" key="1">
    <source>
        <dbReference type="SAM" id="Phobius"/>
    </source>
</evidence>
<reference evidence="3" key="1">
    <citation type="submission" date="2017-04" db="EMBL/GenBank/DDBJ databases">
        <title>Genome evolution of the luminous symbionts of deep sea anglerfish.</title>
        <authorList>
            <person name="Hendry T.A."/>
        </authorList>
    </citation>
    <scope>NUCLEOTIDE SEQUENCE [LARGE SCALE GENOMIC DNA]</scope>
</reference>
<organism evidence="2 3">
    <name type="scientific">Candidatus Enterovibrio escicola</name>
    <dbReference type="NCBI Taxonomy" id="1927127"/>
    <lineage>
        <taxon>Bacteria</taxon>
        <taxon>Pseudomonadati</taxon>
        <taxon>Pseudomonadota</taxon>
        <taxon>Gammaproteobacteria</taxon>
        <taxon>Vibrionales</taxon>
        <taxon>Vibrionaceae</taxon>
        <taxon>Enterovibrio</taxon>
    </lineage>
</organism>
<sequence length="38" mass="4211">MKVNGKPVNTVRINGVSDANFILPLMCLLMRVLLQQLA</sequence>
<dbReference type="AlphaFoldDB" id="A0A2A5T3F7"/>
<comment type="caution">
    <text evidence="2">The sequence shown here is derived from an EMBL/GenBank/DDBJ whole genome shotgun (WGS) entry which is preliminary data.</text>
</comment>
<keyword evidence="1" id="KW-0812">Transmembrane</keyword>